<evidence type="ECO:0000313" key="2">
    <source>
        <dbReference type="Proteomes" id="UP001319200"/>
    </source>
</evidence>
<dbReference type="EMBL" id="JAHESF010000013">
    <property type="protein sequence ID" value="MBT1698238.1"/>
    <property type="molecule type" value="Genomic_DNA"/>
</dbReference>
<accession>A0AAP2DKV3</accession>
<proteinExistence type="predicted"/>
<dbReference type="AlphaFoldDB" id="A0AAP2DKV3"/>
<name>A0AAP2DKV3_9BACT</name>
<feature type="non-terminal residue" evidence="1">
    <location>
        <position position="1"/>
    </location>
</feature>
<dbReference type="NCBIfam" id="NF033709">
    <property type="entry name" value="PorV_fam"/>
    <property type="match status" value="1"/>
</dbReference>
<organism evidence="1 2">
    <name type="scientific">Chryseosolibacter histidini</name>
    <dbReference type="NCBI Taxonomy" id="2782349"/>
    <lineage>
        <taxon>Bacteria</taxon>
        <taxon>Pseudomonadati</taxon>
        <taxon>Bacteroidota</taxon>
        <taxon>Cytophagia</taxon>
        <taxon>Cytophagales</taxon>
        <taxon>Chryseotaleaceae</taxon>
        <taxon>Chryseosolibacter</taxon>
    </lineage>
</organism>
<sequence length="253" mass="27013">IGQAFLAYAHDFGKAGMVMLGVQHMSYGTIQGYDLNGVETGEFSSGETALIIGKSHRQGNFRFGINLKGVFSNIAGYRASALMFDLGGVFIHPHKPFTAGLVIRNAGFVLSDYTSTSGSSVPLDVRAGITFKPEHMPLRFSLTAFNLTQADVSYDDPDDDEEKPGALKKVLSHLSLGTEILIHKNVTLMAGYNYLAHQALKLPAGGGGAGVSLGAAVHVKAFEFVFSRSAYVAGSAGYSFTLSADLNKLLKRR</sequence>
<comment type="caution">
    <text evidence="1">The sequence shown here is derived from an EMBL/GenBank/DDBJ whole genome shotgun (WGS) entry which is preliminary data.</text>
</comment>
<dbReference type="Proteomes" id="UP001319200">
    <property type="component" value="Unassembled WGS sequence"/>
</dbReference>
<gene>
    <name evidence="1" type="ORF">KK083_15200</name>
</gene>
<keyword evidence="2" id="KW-1185">Reference proteome</keyword>
<reference evidence="1 2" key="1">
    <citation type="submission" date="2021-05" db="EMBL/GenBank/DDBJ databases">
        <title>A Polyphasic approach of four new species of the genus Ohtaekwangia: Ohtaekwangia histidinii sp. nov., Ohtaekwangia cretensis sp. nov., Ohtaekwangia indiensis sp. nov., Ohtaekwangia reichenbachii sp. nov. from diverse environment.</title>
        <authorList>
            <person name="Octaviana S."/>
        </authorList>
    </citation>
    <scope>NUCLEOTIDE SEQUENCE [LARGE SCALE GENOMIC DNA]</scope>
    <source>
        <strain evidence="1 2">PWU4</strain>
    </source>
</reference>
<dbReference type="RefSeq" id="WP_254164197.1">
    <property type="nucleotide sequence ID" value="NZ_JAHESF010000013.1"/>
</dbReference>
<protein>
    <submittedName>
        <fullName evidence="1">PorV/PorQ family protein</fullName>
    </submittedName>
</protein>
<evidence type="ECO:0000313" key="1">
    <source>
        <dbReference type="EMBL" id="MBT1698238.1"/>
    </source>
</evidence>